<dbReference type="Proteomes" id="UP000796880">
    <property type="component" value="Unassembled WGS sequence"/>
</dbReference>
<dbReference type="Gene3D" id="1.10.238.10">
    <property type="entry name" value="EF-hand"/>
    <property type="match status" value="1"/>
</dbReference>
<dbReference type="AlphaFoldDB" id="A0A8K0HPC0"/>
<dbReference type="OrthoDB" id="8785703at2759"/>
<evidence type="ECO:0000256" key="1">
    <source>
        <dbReference type="ARBA" id="ARBA00022837"/>
    </source>
</evidence>
<dbReference type="EMBL" id="VOIH02000001">
    <property type="protein sequence ID" value="KAF3456631.1"/>
    <property type="molecule type" value="Genomic_DNA"/>
</dbReference>
<reference evidence="2" key="1">
    <citation type="submission" date="2020-03" db="EMBL/GenBank/DDBJ databases">
        <title>A high-quality chromosome-level genome assembly of a woody plant with both climbing and erect habits, Rhamnella rubrinervis.</title>
        <authorList>
            <person name="Lu Z."/>
            <person name="Yang Y."/>
            <person name="Zhu X."/>
            <person name="Sun Y."/>
        </authorList>
    </citation>
    <scope>NUCLEOTIDE SEQUENCE</scope>
    <source>
        <strain evidence="2">BYM</strain>
        <tissue evidence="2">Leaf</tissue>
    </source>
</reference>
<organism evidence="2 3">
    <name type="scientific">Rhamnella rubrinervis</name>
    <dbReference type="NCBI Taxonomy" id="2594499"/>
    <lineage>
        <taxon>Eukaryota</taxon>
        <taxon>Viridiplantae</taxon>
        <taxon>Streptophyta</taxon>
        <taxon>Embryophyta</taxon>
        <taxon>Tracheophyta</taxon>
        <taxon>Spermatophyta</taxon>
        <taxon>Magnoliopsida</taxon>
        <taxon>eudicotyledons</taxon>
        <taxon>Gunneridae</taxon>
        <taxon>Pentapetalae</taxon>
        <taxon>rosids</taxon>
        <taxon>fabids</taxon>
        <taxon>Rosales</taxon>
        <taxon>Rhamnaceae</taxon>
        <taxon>rhamnoid group</taxon>
        <taxon>Rhamneae</taxon>
        <taxon>Rhamnella</taxon>
    </lineage>
</organism>
<dbReference type="InterPro" id="IPR011992">
    <property type="entry name" value="EF-hand-dom_pair"/>
</dbReference>
<accession>A0A8K0HPC0</accession>
<dbReference type="InterPro" id="IPR018247">
    <property type="entry name" value="EF_Hand_1_Ca_BS"/>
</dbReference>
<evidence type="ECO:0000313" key="2">
    <source>
        <dbReference type="EMBL" id="KAF3456631.1"/>
    </source>
</evidence>
<proteinExistence type="predicted"/>
<keyword evidence="3" id="KW-1185">Reference proteome</keyword>
<evidence type="ECO:0000313" key="3">
    <source>
        <dbReference type="Proteomes" id="UP000796880"/>
    </source>
</evidence>
<dbReference type="PROSITE" id="PS00018">
    <property type="entry name" value="EF_HAND_1"/>
    <property type="match status" value="1"/>
</dbReference>
<evidence type="ECO:0008006" key="4">
    <source>
        <dbReference type="Google" id="ProtNLM"/>
    </source>
</evidence>
<keyword evidence="1" id="KW-0106">Calcium</keyword>
<comment type="caution">
    <text evidence="2">The sequence shown here is derived from an EMBL/GenBank/DDBJ whole genome shotgun (WGS) entry which is preliminary data.</text>
</comment>
<dbReference type="SUPFAM" id="SSF47473">
    <property type="entry name" value="EF-hand"/>
    <property type="match status" value="1"/>
</dbReference>
<sequence>MKEIREAAVAYCKNMPEDVREKASSLFQSMDTSGDNKISCAEFSNHKELEVCGDQKSVQRLFEELDENGDKFLDLVGLYFTCRPCFDQGDSFANYCTACYSNGRHRSHEHDHEAFVDNYVLLLSKAGSTCGAAEETLMQSKSLQSGDPYNTQSGPFQAGEPNRAQSILRHLSRAMGLPAARKVIGQATEAIREHLGV</sequence>
<protein>
    <recommendedName>
        <fullName evidence="4">Calmodulin</fullName>
    </recommendedName>
</protein>
<name>A0A8K0HPC0_9ROSA</name>
<gene>
    <name evidence="2" type="ORF">FNV43_RR01285</name>
</gene>